<dbReference type="PANTHER" id="PTHR10724:SF7">
    <property type="entry name" value="SMALL RIBOSOMAL SUBUNIT PROTEIN BS1C"/>
    <property type="match status" value="1"/>
</dbReference>
<dbReference type="GO" id="GO:0005737">
    <property type="term" value="C:cytoplasm"/>
    <property type="evidence" value="ECO:0007669"/>
    <property type="project" value="UniProtKB-ARBA"/>
</dbReference>
<feature type="region of interest" description="Disordered" evidence="5">
    <location>
        <begin position="37"/>
        <end position="98"/>
    </location>
</feature>
<dbReference type="SMART" id="SM00316">
    <property type="entry name" value="S1"/>
    <property type="match status" value="4"/>
</dbReference>
<dbReference type="PANTHER" id="PTHR10724">
    <property type="entry name" value="30S RIBOSOMAL PROTEIN S1"/>
    <property type="match status" value="1"/>
</dbReference>
<dbReference type="CDD" id="cd04465">
    <property type="entry name" value="S1_RPS1_repeat_ec2_hs2"/>
    <property type="match status" value="1"/>
</dbReference>
<dbReference type="GO" id="GO:0003729">
    <property type="term" value="F:mRNA binding"/>
    <property type="evidence" value="ECO:0007669"/>
    <property type="project" value="TreeGrafter"/>
</dbReference>
<dbReference type="InterPro" id="IPR050437">
    <property type="entry name" value="Ribos_protein_bS1-like"/>
</dbReference>
<evidence type="ECO:0000256" key="3">
    <source>
        <dbReference type="ARBA" id="ARBA00023274"/>
    </source>
</evidence>
<name>A0A1F4U4Q4_UNCSA</name>
<dbReference type="GO" id="GO:0003735">
    <property type="term" value="F:structural constituent of ribosome"/>
    <property type="evidence" value="ECO:0007669"/>
    <property type="project" value="TreeGrafter"/>
</dbReference>
<accession>A0A1F4U4Q4</accession>
<dbReference type="EMBL" id="MEUJ01000005">
    <property type="protein sequence ID" value="OGC39958.1"/>
    <property type="molecule type" value="Genomic_DNA"/>
</dbReference>
<comment type="caution">
    <text evidence="7">The sequence shown here is derived from an EMBL/GenBank/DDBJ whole genome shotgun (WGS) entry which is preliminary data.</text>
</comment>
<feature type="compositionally biased region" description="Basic and acidic residues" evidence="5">
    <location>
        <begin position="37"/>
        <end position="47"/>
    </location>
</feature>
<dbReference type="InterPro" id="IPR003029">
    <property type="entry name" value="S1_domain"/>
</dbReference>
<proteinExistence type="inferred from homology"/>
<feature type="region of interest" description="Disordered" evidence="5">
    <location>
        <begin position="1"/>
        <end position="22"/>
    </location>
</feature>
<dbReference type="Proteomes" id="UP000179242">
    <property type="component" value="Unassembled WGS sequence"/>
</dbReference>
<feature type="compositionally biased region" description="Basic and acidic residues" evidence="5">
    <location>
        <begin position="1"/>
        <end position="10"/>
    </location>
</feature>
<comment type="function">
    <text evidence="4">Binds mRNA; thus facilitating recognition of the initiation point. It is needed to translate mRNA with a short Shine-Dalgarno (SD) purine-rich sequence.</text>
</comment>
<dbReference type="FunFam" id="2.40.50.140:FF:000051">
    <property type="entry name" value="RNA-binding transcriptional accessory protein"/>
    <property type="match status" value="1"/>
</dbReference>
<sequence>MGEEKEEKFEGTTLGADAGRTIDSDVDALIQGALKELDTHKKDKPAEKALSATHLSPPSHSAPPPSSSSPAASPPSSPKPMPAPTPSPISPDDAAYSKNAPKDIQVGDIVEGVVLKVDLTGALVDIKSKSDALLRKDDFSGTIKVGDKIKVMVERLESKEGYVVVSQNRAEEHLKWDHAFEAYRRRSVLEAVVKSAVKGGLLIDCKGIRGFIPASQVDKAPETPLEEFVGKTIMVKIIQVDPRQGKIVMSHRQAAGEKEKIDTQKIFEELEIGQVKKGRVSSIKSFGAFVNIGGVEGLLHLSELSWKRVKHPSEVLKVGDEIEVLILGVDRKNRKVSLGYKELQDDPWEKAAQTYKPGQIVKVKILRFVKFGTFVELPGNLEGLVHISEISQNKFENIEEVIKIGDTVDAKILRVIPEEQKIGLSIKQVGIDREKAAVNKEMEGLPSENKITIGDMMAEKEREKAEEDEGDTGE</sequence>
<gene>
    <name evidence="7" type="ORF">A2438_05540</name>
</gene>
<feature type="domain" description="S1 motif" evidence="6">
    <location>
        <begin position="107"/>
        <end position="168"/>
    </location>
</feature>
<dbReference type="GO" id="GO:0006412">
    <property type="term" value="P:translation"/>
    <property type="evidence" value="ECO:0007669"/>
    <property type="project" value="TreeGrafter"/>
</dbReference>
<dbReference type="CDD" id="cd05688">
    <property type="entry name" value="S1_RPS1_repeat_ec3"/>
    <property type="match status" value="1"/>
</dbReference>
<feature type="domain" description="S1 motif" evidence="6">
    <location>
        <begin position="358"/>
        <end position="427"/>
    </location>
</feature>
<keyword evidence="2" id="KW-0689">Ribosomal protein</keyword>
<dbReference type="Pfam" id="PF00575">
    <property type="entry name" value="S1"/>
    <property type="match status" value="4"/>
</dbReference>
<dbReference type="PRINTS" id="PR00681">
    <property type="entry name" value="RIBOSOMALS1"/>
</dbReference>
<dbReference type="SUPFAM" id="SSF50249">
    <property type="entry name" value="Nucleic acid-binding proteins"/>
    <property type="match status" value="4"/>
</dbReference>
<organism evidence="7 8">
    <name type="scientific">candidate division WOR-1 bacterium RIFOXYC2_FULL_46_14</name>
    <dbReference type="NCBI Taxonomy" id="1802587"/>
    <lineage>
        <taxon>Bacteria</taxon>
        <taxon>Bacillati</taxon>
        <taxon>Saganbacteria</taxon>
    </lineage>
</organism>
<evidence type="ECO:0000259" key="6">
    <source>
        <dbReference type="PROSITE" id="PS50126"/>
    </source>
</evidence>
<evidence type="ECO:0000313" key="8">
    <source>
        <dbReference type="Proteomes" id="UP000179242"/>
    </source>
</evidence>
<dbReference type="Gene3D" id="2.40.50.140">
    <property type="entry name" value="Nucleic acid-binding proteins"/>
    <property type="match status" value="4"/>
</dbReference>
<evidence type="ECO:0000256" key="1">
    <source>
        <dbReference type="ARBA" id="ARBA00006767"/>
    </source>
</evidence>
<comment type="similarity">
    <text evidence="1">Belongs to the bacterial ribosomal protein bS1 family.</text>
</comment>
<evidence type="ECO:0000256" key="4">
    <source>
        <dbReference type="ARBA" id="ARBA00025604"/>
    </source>
</evidence>
<protein>
    <recommendedName>
        <fullName evidence="6">S1 motif domain-containing protein</fullName>
    </recommendedName>
</protein>
<dbReference type="InterPro" id="IPR035104">
    <property type="entry name" value="Ribosomal_protein_S1-like"/>
</dbReference>
<keyword evidence="3" id="KW-0687">Ribonucleoprotein</keyword>
<evidence type="ECO:0000313" key="7">
    <source>
        <dbReference type="EMBL" id="OGC39958.1"/>
    </source>
</evidence>
<dbReference type="AlphaFoldDB" id="A0A1F4U4Q4"/>
<reference evidence="7 8" key="1">
    <citation type="journal article" date="2016" name="Nat. Commun.">
        <title>Thousands of microbial genomes shed light on interconnected biogeochemical processes in an aquifer system.</title>
        <authorList>
            <person name="Anantharaman K."/>
            <person name="Brown C.T."/>
            <person name="Hug L.A."/>
            <person name="Sharon I."/>
            <person name="Castelle C.J."/>
            <person name="Probst A.J."/>
            <person name="Thomas B.C."/>
            <person name="Singh A."/>
            <person name="Wilkins M.J."/>
            <person name="Karaoz U."/>
            <person name="Brodie E.L."/>
            <person name="Williams K.H."/>
            <person name="Hubbard S.S."/>
            <person name="Banfield J.F."/>
        </authorList>
    </citation>
    <scope>NUCLEOTIDE SEQUENCE [LARGE SCALE GENOMIC DNA]</scope>
</reference>
<feature type="region of interest" description="Disordered" evidence="5">
    <location>
        <begin position="454"/>
        <end position="474"/>
    </location>
</feature>
<dbReference type="PROSITE" id="PS50126">
    <property type="entry name" value="S1"/>
    <property type="match status" value="4"/>
</dbReference>
<feature type="domain" description="S1 motif" evidence="6">
    <location>
        <begin position="273"/>
        <end position="341"/>
    </location>
</feature>
<feature type="domain" description="S1 motif" evidence="6">
    <location>
        <begin position="186"/>
        <end position="252"/>
    </location>
</feature>
<evidence type="ECO:0000256" key="5">
    <source>
        <dbReference type="SAM" id="MobiDB-lite"/>
    </source>
</evidence>
<dbReference type="FunFam" id="2.40.50.140:FF:000103">
    <property type="entry name" value="protein RRP5 homolog"/>
    <property type="match status" value="1"/>
</dbReference>
<evidence type="ECO:0000256" key="2">
    <source>
        <dbReference type="ARBA" id="ARBA00022980"/>
    </source>
</evidence>
<feature type="compositionally biased region" description="Pro residues" evidence="5">
    <location>
        <begin position="60"/>
        <end position="89"/>
    </location>
</feature>
<dbReference type="InterPro" id="IPR012340">
    <property type="entry name" value="NA-bd_OB-fold"/>
</dbReference>